<protein>
    <recommendedName>
        <fullName evidence="3">glucose 1-dehydrogenase [NAD(P)(+)]</fullName>
        <ecNumber evidence="3">1.1.1.47</ecNumber>
    </recommendedName>
</protein>
<dbReference type="EMBL" id="CP009920">
    <property type="protein sequence ID" value="AJI21810.1"/>
    <property type="molecule type" value="Genomic_DNA"/>
</dbReference>
<reference evidence="6 7" key="1">
    <citation type="journal article" date="2015" name="Genome Announc.">
        <title>Complete genome sequences for 35 biothreat assay-relevant bacillus species.</title>
        <authorList>
            <person name="Johnson S.L."/>
            <person name="Daligault H.E."/>
            <person name="Davenport K.W."/>
            <person name="Jaissle J."/>
            <person name="Frey K.G."/>
            <person name="Ladner J.T."/>
            <person name="Broomall S.M."/>
            <person name="Bishop-Lilly K.A."/>
            <person name="Bruce D.C."/>
            <person name="Gibbons H.S."/>
            <person name="Coyne S.R."/>
            <person name="Lo C.C."/>
            <person name="Meincke L."/>
            <person name="Munk A.C."/>
            <person name="Koroleva G.I."/>
            <person name="Rosenzweig C.N."/>
            <person name="Palacios G.F."/>
            <person name="Redden C.L."/>
            <person name="Minogue T.D."/>
            <person name="Chain P.S."/>
        </authorList>
    </citation>
    <scope>NUCLEOTIDE SEQUENCE [LARGE SCALE GENOMIC DNA]</scope>
    <source>
        <strain evidence="7">ATCC 14581 / DSM 32 / JCM 2506 / NBRC 15308 / NCIMB 9376 / NCTC 10342 / NRRL B-14308 / VKM B-512</strain>
    </source>
</reference>
<comment type="catalytic activity">
    <reaction evidence="4">
        <text>D-glucose + NADP(+) = D-glucono-1,5-lactone + NADPH + H(+)</text>
        <dbReference type="Rhea" id="RHEA:14405"/>
        <dbReference type="ChEBI" id="CHEBI:4167"/>
        <dbReference type="ChEBI" id="CHEBI:15378"/>
        <dbReference type="ChEBI" id="CHEBI:16217"/>
        <dbReference type="ChEBI" id="CHEBI:57783"/>
        <dbReference type="ChEBI" id="CHEBI:58349"/>
        <dbReference type="EC" id="1.1.1.47"/>
    </reaction>
</comment>
<dbReference type="SUPFAM" id="SSF51735">
    <property type="entry name" value="NAD(P)-binding Rossmann-fold domains"/>
    <property type="match status" value="1"/>
</dbReference>
<dbReference type="Pfam" id="PF13561">
    <property type="entry name" value="adh_short_C2"/>
    <property type="match status" value="1"/>
</dbReference>
<comment type="similarity">
    <text evidence="1">Belongs to the short-chain dehydrogenases/reductases (SDR) family.</text>
</comment>
<dbReference type="AlphaFoldDB" id="A0A0B6AA20"/>
<dbReference type="EC" id="1.1.1.47" evidence="3"/>
<gene>
    <name evidence="6" type="ORF">BG04_5357</name>
</gene>
<dbReference type="FunFam" id="3.40.50.720:FF:000084">
    <property type="entry name" value="Short-chain dehydrogenase reductase"/>
    <property type="match status" value="1"/>
</dbReference>
<sequence length="253" mass="27043">MTVDLFSLDGKVAAITGATRGIGRSMAIALAEAGSDIALLQRSKEFLGVKEEIERLGRKCFIVNCDLENASEVSEAISSVVAYFGKLDILVNNAGIQRRSPAVDFAEEDWDAVMNVNLKTVWLLCQQAGRQMLKQGSGKIINMASLLSYQGGITVPAYAAAKGGVAQLTKALSNEWAAKGVNVNGIVPGYIATDMNEALINDKTRSRQIIERIPAGRWGQADDFKGAVVFLASDASAYIHGHLLAIDGGWLGR</sequence>
<proteinExistence type="inferred from homology"/>
<evidence type="ECO:0000256" key="2">
    <source>
        <dbReference type="ARBA" id="ARBA00023002"/>
    </source>
</evidence>
<dbReference type="PRINTS" id="PR00081">
    <property type="entry name" value="GDHRDH"/>
</dbReference>
<organism evidence="6 7">
    <name type="scientific">Priestia megaterium (strain ATCC 14581 / DSM 32 / CCUG 1817 / JCM 2506 / NBRC 15308 / NCIMB 9376 / NCTC 10342 / NRRL B-14308 / VKM B-512 / Ford 19)</name>
    <name type="common">Bacillus megaterium</name>
    <dbReference type="NCBI Taxonomy" id="1348623"/>
    <lineage>
        <taxon>Bacteria</taxon>
        <taxon>Bacillati</taxon>
        <taxon>Bacillota</taxon>
        <taxon>Bacilli</taxon>
        <taxon>Bacillales</taxon>
        <taxon>Bacillaceae</taxon>
        <taxon>Priestia</taxon>
    </lineage>
</organism>
<dbReference type="GO" id="GO:0008206">
    <property type="term" value="P:bile acid metabolic process"/>
    <property type="evidence" value="ECO:0007669"/>
    <property type="project" value="UniProtKB-ARBA"/>
</dbReference>
<dbReference type="PANTHER" id="PTHR42760">
    <property type="entry name" value="SHORT-CHAIN DEHYDROGENASES/REDUCTASES FAMILY MEMBER"/>
    <property type="match status" value="1"/>
</dbReference>
<dbReference type="PROSITE" id="PS00061">
    <property type="entry name" value="ADH_SHORT"/>
    <property type="match status" value="1"/>
</dbReference>
<accession>A0A0B6AA20</accession>
<dbReference type="KEGG" id="bmeg:BG04_5357"/>
<dbReference type="InterPro" id="IPR002347">
    <property type="entry name" value="SDR_fam"/>
</dbReference>
<evidence type="ECO:0000256" key="4">
    <source>
        <dbReference type="ARBA" id="ARBA00047555"/>
    </source>
</evidence>
<name>A0A0B6AA20_PRIM2</name>
<evidence type="ECO:0000313" key="7">
    <source>
        <dbReference type="Proteomes" id="UP000031829"/>
    </source>
</evidence>
<dbReference type="InterPro" id="IPR020904">
    <property type="entry name" value="Sc_DH/Rdtase_CS"/>
</dbReference>
<dbReference type="PANTHER" id="PTHR42760:SF5">
    <property type="entry name" value="2-DEHYDRO-3-DEOXY-D-GLUCONATE 5-DEHYDROGENASE"/>
    <property type="match status" value="1"/>
</dbReference>
<dbReference type="InterPro" id="IPR036291">
    <property type="entry name" value="NAD(P)-bd_dom_sf"/>
</dbReference>
<dbReference type="PRINTS" id="PR00080">
    <property type="entry name" value="SDRFAMILY"/>
</dbReference>
<evidence type="ECO:0000256" key="3">
    <source>
        <dbReference type="ARBA" id="ARBA00024389"/>
    </source>
</evidence>
<evidence type="ECO:0000313" key="6">
    <source>
        <dbReference type="EMBL" id="AJI21810.1"/>
    </source>
</evidence>
<evidence type="ECO:0000256" key="5">
    <source>
        <dbReference type="ARBA" id="ARBA00048831"/>
    </source>
</evidence>
<dbReference type="HOGENOM" id="CLU_010194_1_1_9"/>
<dbReference type="GeneID" id="93643305"/>
<dbReference type="Proteomes" id="UP000031829">
    <property type="component" value="Chromosome"/>
</dbReference>
<comment type="catalytic activity">
    <reaction evidence="5">
        <text>D-glucose + NAD(+) = D-glucono-1,5-lactone + NADH + H(+)</text>
        <dbReference type="Rhea" id="RHEA:14293"/>
        <dbReference type="ChEBI" id="CHEBI:4167"/>
        <dbReference type="ChEBI" id="CHEBI:15378"/>
        <dbReference type="ChEBI" id="CHEBI:16217"/>
        <dbReference type="ChEBI" id="CHEBI:57540"/>
        <dbReference type="ChEBI" id="CHEBI:57945"/>
        <dbReference type="EC" id="1.1.1.47"/>
    </reaction>
</comment>
<dbReference type="Gene3D" id="3.40.50.720">
    <property type="entry name" value="NAD(P)-binding Rossmann-like Domain"/>
    <property type="match status" value="1"/>
</dbReference>
<keyword evidence="2" id="KW-0560">Oxidoreductase</keyword>
<dbReference type="RefSeq" id="WP_034651074.1">
    <property type="nucleotide sequence ID" value="NZ_BCVB01000011.1"/>
</dbReference>
<evidence type="ECO:0000256" key="1">
    <source>
        <dbReference type="ARBA" id="ARBA00006484"/>
    </source>
</evidence>
<dbReference type="GO" id="GO:0047936">
    <property type="term" value="F:glucose 1-dehydrogenase [NAD(P)+] activity"/>
    <property type="evidence" value="ECO:0007669"/>
    <property type="project" value="UniProtKB-EC"/>
</dbReference>